<dbReference type="InterPro" id="IPR051058">
    <property type="entry name" value="GDSL_Est/Lipase"/>
</dbReference>
<dbReference type="InterPro" id="IPR036514">
    <property type="entry name" value="SGNH_hydro_sf"/>
</dbReference>
<reference evidence="5" key="1">
    <citation type="journal article" date="2023" name="Nat. Commun.">
        <title>Diploid and tetraploid genomes of Acorus and the evolution of monocots.</title>
        <authorList>
            <person name="Ma L."/>
            <person name="Liu K.W."/>
            <person name="Li Z."/>
            <person name="Hsiao Y.Y."/>
            <person name="Qi Y."/>
            <person name="Fu T."/>
            <person name="Tang G.D."/>
            <person name="Zhang D."/>
            <person name="Sun W.H."/>
            <person name="Liu D.K."/>
            <person name="Li Y."/>
            <person name="Chen G.Z."/>
            <person name="Liu X.D."/>
            <person name="Liao X.Y."/>
            <person name="Jiang Y.T."/>
            <person name="Yu X."/>
            <person name="Hao Y."/>
            <person name="Huang J."/>
            <person name="Zhao X.W."/>
            <person name="Ke S."/>
            <person name="Chen Y.Y."/>
            <person name="Wu W.L."/>
            <person name="Hsu J.L."/>
            <person name="Lin Y.F."/>
            <person name="Huang M.D."/>
            <person name="Li C.Y."/>
            <person name="Huang L."/>
            <person name="Wang Z.W."/>
            <person name="Zhao X."/>
            <person name="Zhong W.Y."/>
            <person name="Peng D.H."/>
            <person name="Ahmad S."/>
            <person name="Lan S."/>
            <person name="Zhang J.S."/>
            <person name="Tsai W.C."/>
            <person name="Van de Peer Y."/>
            <person name="Liu Z.J."/>
        </authorList>
    </citation>
    <scope>NUCLEOTIDE SEQUENCE</scope>
    <source>
        <strain evidence="5">SCP</strain>
    </source>
</reference>
<comment type="caution">
    <text evidence="5">The sequence shown here is derived from an EMBL/GenBank/DDBJ whole genome shotgun (WGS) entry which is preliminary data.</text>
</comment>
<dbReference type="EMBL" id="JAUJYN010000030">
    <property type="protein sequence ID" value="KAK1257949.1"/>
    <property type="molecule type" value="Genomic_DNA"/>
</dbReference>
<keyword evidence="3" id="KW-0443">Lipid metabolism</keyword>
<evidence type="ECO:0000313" key="5">
    <source>
        <dbReference type="EMBL" id="KAK1257112.1"/>
    </source>
</evidence>
<reference evidence="5" key="2">
    <citation type="submission" date="2023-06" db="EMBL/GenBank/DDBJ databases">
        <authorList>
            <person name="Ma L."/>
            <person name="Liu K.-W."/>
            <person name="Li Z."/>
            <person name="Hsiao Y.-Y."/>
            <person name="Qi Y."/>
            <person name="Fu T."/>
            <person name="Tang G."/>
            <person name="Zhang D."/>
            <person name="Sun W.-H."/>
            <person name="Liu D.-K."/>
            <person name="Li Y."/>
            <person name="Chen G.-Z."/>
            <person name="Liu X.-D."/>
            <person name="Liao X.-Y."/>
            <person name="Jiang Y.-T."/>
            <person name="Yu X."/>
            <person name="Hao Y."/>
            <person name="Huang J."/>
            <person name="Zhao X.-W."/>
            <person name="Ke S."/>
            <person name="Chen Y.-Y."/>
            <person name="Wu W.-L."/>
            <person name="Hsu J.-L."/>
            <person name="Lin Y.-F."/>
            <person name="Huang M.-D."/>
            <person name="Li C.-Y."/>
            <person name="Huang L."/>
            <person name="Wang Z.-W."/>
            <person name="Zhao X."/>
            <person name="Zhong W.-Y."/>
            <person name="Peng D.-H."/>
            <person name="Ahmad S."/>
            <person name="Lan S."/>
            <person name="Zhang J.-S."/>
            <person name="Tsai W.-C."/>
            <person name="Van De Peer Y."/>
            <person name="Liu Z.-J."/>
        </authorList>
    </citation>
    <scope>NUCLEOTIDE SEQUENCE</scope>
    <source>
        <strain evidence="5">SCP</strain>
        <tissue evidence="5">Leaves</tissue>
    </source>
</reference>
<dbReference type="PANTHER" id="PTHR45648:SF13">
    <property type="entry name" value="OS02G0290900 PROTEIN"/>
    <property type="match status" value="1"/>
</dbReference>
<dbReference type="Proteomes" id="UP001179952">
    <property type="component" value="Unassembled WGS sequence"/>
</dbReference>
<dbReference type="AlphaFoldDB" id="A0AAV8ZXX6"/>
<protein>
    <submittedName>
        <fullName evidence="5">GDSL esterase/lipase</fullName>
    </submittedName>
</protein>
<organism evidence="5 7">
    <name type="scientific">Acorus gramineus</name>
    <name type="common">Dwarf sweet flag</name>
    <dbReference type="NCBI Taxonomy" id="55184"/>
    <lineage>
        <taxon>Eukaryota</taxon>
        <taxon>Viridiplantae</taxon>
        <taxon>Streptophyta</taxon>
        <taxon>Embryophyta</taxon>
        <taxon>Tracheophyta</taxon>
        <taxon>Spermatophyta</taxon>
        <taxon>Magnoliopsida</taxon>
        <taxon>Liliopsida</taxon>
        <taxon>Acoraceae</taxon>
        <taxon>Acorus</taxon>
    </lineage>
</organism>
<gene>
    <name evidence="6" type="ORF">QJS04_geneDACA017767</name>
    <name evidence="5" type="ORF">QJS04_geneDACA023402</name>
</gene>
<dbReference type="SUPFAM" id="SSF52266">
    <property type="entry name" value="SGNH hydrolase"/>
    <property type="match status" value="1"/>
</dbReference>
<dbReference type="CDD" id="cd01837">
    <property type="entry name" value="SGNH_plant_lipase_like"/>
    <property type="match status" value="1"/>
</dbReference>
<evidence type="ECO:0000256" key="4">
    <source>
        <dbReference type="SAM" id="SignalP"/>
    </source>
</evidence>
<feature type="chain" id="PRO_5044716658" evidence="4">
    <location>
        <begin position="20"/>
        <end position="387"/>
    </location>
</feature>
<accession>A0AAV8ZXX6</accession>
<comment type="similarity">
    <text evidence="1">Belongs to the 'GDSL' lipolytic enzyme family.</text>
</comment>
<keyword evidence="3" id="KW-0442">Lipid degradation</keyword>
<dbReference type="InterPro" id="IPR035669">
    <property type="entry name" value="SGNH_plant_lipase-like"/>
</dbReference>
<evidence type="ECO:0000256" key="2">
    <source>
        <dbReference type="ARBA" id="ARBA00022801"/>
    </source>
</evidence>
<dbReference type="InterPro" id="IPR001087">
    <property type="entry name" value="GDSL"/>
</dbReference>
<dbReference type="EMBL" id="JAUJYN010000061">
    <property type="protein sequence ID" value="KAK1257112.1"/>
    <property type="molecule type" value="Genomic_DNA"/>
</dbReference>
<feature type="signal peptide" evidence="4">
    <location>
        <begin position="1"/>
        <end position="19"/>
    </location>
</feature>
<keyword evidence="2" id="KW-0378">Hydrolase</keyword>
<name>A0AAV8ZXX6_ACOGR</name>
<dbReference type="Pfam" id="PF00657">
    <property type="entry name" value="Lipase_GDSL"/>
    <property type="match status" value="1"/>
</dbReference>
<proteinExistence type="inferred from homology"/>
<keyword evidence="7" id="KW-1185">Reference proteome</keyword>
<dbReference type="Gene3D" id="3.40.50.1110">
    <property type="entry name" value="SGNH hydrolase"/>
    <property type="match status" value="1"/>
</dbReference>
<dbReference type="PANTHER" id="PTHR45648">
    <property type="entry name" value="GDSL LIPASE/ACYLHYDROLASE FAMILY PROTEIN (AFU_ORTHOLOGUE AFUA_4G14700)"/>
    <property type="match status" value="1"/>
</dbReference>
<evidence type="ECO:0000256" key="3">
    <source>
        <dbReference type="ARBA" id="ARBA00022963"/>
    </source>
</evidence>
<keyword evidence="4" id="KW-0732">Signal</keyword>
<dbReference type="GO" id="GO:0016042">
    <property type="term" value="P:lipid catabolic process"/>
    <property type="evidence" value="ECO:0007669"/>
    <property type="project" value="UniProtKB-KW"/>
</dbReference>
<evidence type="ECO:0000313" key="6">
    <source>
        <dbReference type="EMBL" id="KAK1257949.1"/>
    </source>
</evidence>
<dbReference type="GO" id="GO:0016788">
    <property type="term" value="F:hydrolase activity, acting on ester bonds"/>
    <property type="evidence" value="ECO:0007669"/>
    <property type="project" value="InterPro"/>
</dbReference>
<evidence type="ECO:0000256" key="1">
    <source>
        <dbReference type="ARBA" id="ARBA00008668"/>
    </source>
</evidence>
<evidence type="ECO:0000313" key="7">
    <source>
        <dbReference type="Proteomes" id="UP001179952"/>
    </source>
</evidence>
<sequence>MARKPLLLLLLLSFSSSFAQDQQPQSPTTPLVPALFVIGDSSVDCGTNNYLGTVARADRPPYGRDFDTHNATGRFSNGRVVVDYLALNLGLPFVPAYLGWMSGNYQDMIHGMNYASAAAGIFFSSGSDMVMKGRTNKQGQHVSLTQQIQQFSDTAQQLSLRLGPGPAADLIARSVVYVSIGSNDFIHLYLANSSNIQSEYLPWEFSHILASNLKQELKNLYNTNARKVVVMGIAPLGCTPHYLFEYRSQDGRCIKEINNAIIEFNFELKYMVNELNKELTRAQFTFCDAFEGSMDILANQRLYGFETTTEACCGMGLYGGWIMCLLPEMACQNASTHVWWDEFHPTDAVNKILAENVWSGLHVKMCYPMNLQEMVTQAPSPTPAQVS</sequence>